<comment type="catalytic activity">
    <reaction evidence="8">
        <text>L-proline + a quinone = (S)-1-pyrroline-5-carboxylate + a quinol + H(+)</text>
        <dbReference type="Rhea" id="RHEA:23784"/>
        <dbReference type="ChEBI" id="CHEBI:15378"/>
        <dbReference type="ChEBI" id="CHEBI:17388"/>
        <dbReference type="ChEBI" id="CHEBI:24646"/>
        <dbReference type="ChEBI" id="CHEBI:60039"/>
        <dbReference type="ChEBI" id="CHEBI:132124"/>
        <dbReference type="EC" id="1.5.5.2"/>
    </reaction>
</comment>
<dbReference type="GO" id="GO:0010133">
    <property type="term" value="P:L-proline catabolic process to L-glutamate"/>
    <property type="evidence" value="ECO:0007669"/>
    <property type="project" value="UniProtKB-UniPathway"/>
</dbReference>
<proteinExistence type="predicted"/>
<dbReference type="InterPro" id="IPR029041">
    <property type="entry name" value="FAD-linked_oxidoreductase-like"/>
</dbReference>
<keyword evidence="3" id="KW-0285">Flavoprotein</keyword>
<feature type="binding site" evidence="9">
    <location>
        <position position="284"/>
    </location>
    <ligand>
        <name>substrate</name>
    </ligand>
</feature>
<keyword evidence="5 10" id="KW-0274">FAD</keyword>
<evidence type="ECO:0000256" key="10">
    <source>
        <dbReference type="PIRSR" id="PIRSR000196-2"/>
    </source>
</evidence>
<dbReference type="PANTHER" id="PTHR13914">
    <property type="entry name" value="PROLINE OXIDASE"/>
    <property type="match status" value="1"/>
</dbReference>
<sequence>MRILNTVAAFAIPFIPRALIQKISQRYIAGDSLADAIARVQTLNACGFSATLDVLGETVSSMNEAEAVADEYTKVLEAIRAHGLNAEISIKPSALGLLVDEAQCERLIRHILKVAAADGNFACIDMEDVSCTQKEIDLFTRVEREHGNVGLALQAYLKRTYGDIDHLLRRTSTVRICKGIYVEDHAHLVERARNDRAAINVHFIEHVSRCFKAGAFVGIATHDAALIEEIVALVRREGVDRTKFEFQMLLGVCEPLRDELLGMGFNVRVYVPYGKDWYGYSTRRIKENPGIAGHVIKAMLSRG</sequence>
<feature type="binding site" evidence="10">
    <location>
        <begin position="221"/>
        <end position="222"/>
    </location>
    <ligand>
        <name>FAD</name>
        <dbReference type="ChEBI" id="CHEBI:57692"/>
    </ligand>
</feature>
<evidence type="ECO:0000256" key="5">
    <source>
        <dbReference type="ARBA" id="ARBA00022827"/>
    </source>
</evidence>
<evidence type="ECO:0000256" key="6">
    <source>
        <dbReference type="ARBA" id="ARBA00023002"/>
    </source>
</evidence>
<gene>
    <name evidence="12" type="ORF">BCY88_01970</name>
</gene>
<dbReference type="EMBL" id="MCAS01000001">
    <property type="protein sequence ID" value="RKF51149.1"/>
    <property type="molecule type" value="Genomic_DNA"/>
</dbReference>
<dbReference type="GO" id="GO:0000166">
    <property type="term" value="F:nucleotide binding"/>
    <property type="evidence" value="ECO:0007669"/>
    <property type="project" value="UniProtKB-KW"/>
</dbReference>
<keyword evidence="4 10" id="KW-0547">Nucleotide-binding</keyword>
<feature type="binding site" evidence="10">
    <location>
        <position position="154"/>
    </location>
    <ligand>
        <name>FAD</name>
        <dbReference type="ChEBI" id="CHEBI:57692"/>
    </ligand>
</feature>
<evidence type="ECO:0000256" key="4">
    <source>
        <dbReference type="ARBA" id="ARBA00022741"/>
    </source>
</evidence>
<evidence type="ECO:0000313" key="12">
    <source>
        <dbReference type="EMBL" id="RKF51149.1"/>
    </source>
</evidence>
<evidence type="ECO:0000256" key="2">
    <source>
        <dbReference type="ARBA" id="ARBA00012695"/>
    </source>
</evidence>
<name>A0A420H0T6_9BURK</name>
<organism evidence="12 13">
    <name type="scientific">Paraburkholderia fungorum</name>
    <dbReference type="NCBI Taxonomy" id="134537"/>
    <lineage>
        <taxon>Bacteria</taxon>
        <taxon>Pseudomonadati</taxon>
        <taxon>Pseudomonadota</taxon>
        <taxon>Betaproteobacteria</taxon>
        <taxon>Burkholderiales</taxon>
        <taxon>Burkholderiaceae</taxon>
        <taxon>Paraburkholderia</taxon>
    </lineage>
</organism>
<dbReference type="InterPro" id="IPR015659">
    <property type="entry name" value="Proline_oxidase"/>
</dbReference>
<feature type="binding site" evidence="9">
    <location>
        <position position="283"/>
    </location>
    <ligand>
        <name>substrate</name>
    </ligand>
</feature>
<reference evidence="12 13" key="1">
    <citation type="submission" date="2016-07" db="EMBL/GenBank/DDBJ databases">
        <title>Genome analysis of Burkholderia fungorum ES3-20.</title>
        <authorList>
            <person name="Xu D."/>
            <person name="Yao R."/>
            <person name="Zheng S."/>
        </authorList>
    </citation>
    <scope>NUCLEOTIDE SEQUENCE [LARGE SCALE GENOMIC DNA]</scope>
    <source>
        <strain evidence="12 13">ES3-20</strain>
    </source>
</reference>
<dbReference type="SUPFAM" id="SSF51730">
    <property type="entry name" value="FAD-linked oxidoreductase"/>
    <property type="match status" value="1"/>
</dbReference>
<comment type="cofactor">
    <cofactor evidence="10">
        <name>FAD</name>
        <dbReference type="ChEBI" id="CHEBI:57692"/>
    </cofactor>
    <text evidence="10">Binds 1 FAD per subunit.</text>
</comment>
<evidence type="ECO:0000256" key="7">
    <source>
        <dbReference type="ARBA" id="ARBA00023062"/>
    </source>
</evidence>
<dbReference type="AlphaFoldDB" id="A0A420H0T6"/>
<evidence type="ECO:0000256" key="3">
    <source>
        <dbReference type="ARBA" id="ARBA00022630"/>
    </source>
</evidence>
<comment type="pathway">
    <text evidence="1">Amino-acid degradation; L-proline degradation into L-glutamate; L-glutamate from L-proline: step 1/2.</text>
</comment>
<evidence type="ECO:0000256" key="8">
    <source>
        <dbReference type="ARBA" id="ARBA00048779"/>
    </source>
</evidence>
<dbReference type="PANTHER" id="PTHR13914:SF0">
    <property type="entry name" value="PROLINE DEHYDROGENASE 1, MITOCHONDRIAL"/>
    <property type="match status" value="1"/>
</dbReference>
<keyword evidence="7" id="KW-0642">Proline metabolism</keyword>
<dbReference type="RefSeq" id="WP_120342778.1">
    <property type="nucleotide sequence ID" value="NZ_MCAS01000001.1"/>
</dbReference>
<dbReference type="UniPathway" id="UPA00261">
    <property type="reaction ID" value="UER00373"/>
</dbReference>
<evidence type="ECO:0000256" key="1">
    <source>
        <dbReference type="ARBA" id="ARBA00004739"/>
    </source>
</evidence>
<comment type="caution">
    <text evidence="12">The sequence shown here is derived from an EMBL/GenBank/DDBJ whole genome shotgun (WGS) entry which is preliminary data.</text>
</comment>
<dbReference type="InterPro" id="IPR002872">
    <property type="entry name" value="Proline_DH_dom"/>
</dbReference>
<evidence type="ECO:0000313" key="13">
    <source>
        <dbReference type="Proteomes" id="UP000283709"/>
    </source>
</evidence>
<evidence type="ECO:0000256" key="9">
    <source>
        <dbReference type="PIRSR" id="PIRSR000196-1"/>
    </source>
</evidence>
<dbReference type="Pfam" id="PF01619">
    <property type="entry name" value="Pro_dh"/>
    <property type="match status" value="1"/>
</dbReference>
<dbReference type="PIRSF" id="PIRSF000196">
    <property type="entry name" value="Pro_dehydrog"/>
    <property type="match status" value="1"/>
</dbReference>
<feature type="binding site" evidence="10">
    <location>
        <position position="126"/>
    </location>
    <ligand>
        <name>FAD</name>
        <dbReference type="ChEBI" id="CHEBI:57692"/>
    </ligand>
</feature>
<dbReference type="Gene3D" id="3.20.20.220">
    <property type="match status" value="1"/>
</dbReference>
<evidence type="ECO:0000259" key="11">
    <source>
        <dbReference type="Pfam" id="PF01619"/>
    </source>
</evidence>
<feature type="binding site" evidence="9">
    <location>
        <position position="91"/>
    </location>
    <ligand>
        <name>substrate</name>
    </ligand>
</feature>
<dbReference type="Proteomes" id="UP000283709">
    <property type="component" value="Unassembled WGS sequence"/>
</dbReference>
<protein>
    <recommendedName>
        <fullName evidence="2">proline dehydrogenase</fullName>
        <ecNumber evidence="2">1.5.5.2</ecNumber>
    </recommendedName>
</protein>
<dbReference type="EC" id="1.5.5.2" evidence="2"/>
<dbReference type="OrthoDB" id="9773461at2"/>
<accession>A0A420H0T6</accession>
<dbReference type="InterPro" id="IPR008219">
    <property type="entry name" value="PRODH_bac_arc"/>
</dbReference>
<feature type="domain" description="Proline dehydrogenase" evidence="11">
    <location>
        <begin position="37"/>
        <end position="293"/>
    </location>
</feature>
<dbReference type="GO" id="GO:0004657">
    <property type="term" value="F:proline dehydrogenase activity"/>
    <property type="evidence" value="ECO:0007669"/>
    <property type="project" value="UniProtKB-EC"/>
</dbReference>
<keyword evidence="6" id="KW-0560">Oxidoreductase</keyword>